<evidence type="ECO:0000256" key="1">
    <source>
        <dbReference type="SAM" id="MobiDB-lite"/>
    </source>
</evidence>
<evidence type="ECO:0000313" key="2">
    <source>
        <dbReference type="EMBL" id="KAJ1143736.1"/>
    </source>
</evidence>
<proteinExistence type="predicted"/>
<feature type="compositionally biased region" description="Basic and acidic residues" evidence="1">
    <location>
        <begin position="13"/>
        <end position="26"/>
    </location>
</feature>
<keyword evidence="3" id="KW-1185">Reference proteome</keyword>
<sequence>MRKAGRCPLRSAGDARSRLRKAAADGRTDKVALNPTVPGTLSETFIDSVAFMPKEHGASLASNAFPINEQSYIKEQSCHARKESRVIGAIAY</sequence>
<organism evidence="2 3">
    <name type="scientific">Pleurodeles waltl</name>
    <name type="common">Iberian ribbed newt</name>
    <dbReference type="NCBI Taxonomy" id="8319"/>
    <lineage>
        <taxon>Eukaryota</taxon>
        <taxon>Metazoa</taxon>
        <taxon>Chordata</taxon>
        <taxon>Craniata</taxon>
        <taxon>Vertebrata</taxon>
        <taxon>Euteleostomi</taxon>
        <taxon>Amphibia</taxon>
        <taxon>Batrachia</taxon>
        <taxon>Caudata</taxon>
        <taxon>Salamandroidea</taxon>
        <taxon>Salamandridae</taxon>
        <taxon>Pleurodelinae</taxon>
        <taxon>Pleurodeles</taxon>
    </lineage>
</organism>
<dbReference type="Proteomes" id="UP001066276">
    <property type="component" value="Chromosome 6"/>
</dbReference>
<evidence type="ECO:0000313" key="3">
    <source>
        <dbReference type="Proteomes" id="UP001066276"/>
    </source>
</evidence>
<name>A0AAV7QTB1_PLEWA</name>
<reference evidence="2" key="1">
    <citation type="journal article" date="2022" name="bioRxiv">
        <title>Sequencing and chromosome-scale assembly of the giantPleurodeles waltlgenome.</title>
        <authorList>
            <person name="Brown T."/>
            <person name="Elewa A."/>
            <person name="Iarovenko S."/>
            <person name="Subramanian E."/>
            <person name="Araus A.J."/>
            <person name="Petzold A."/>
            <person name="Susuki M."/>
            <person name="Suzuki K.-i.T."/>
            <person name="Hayashi T."/>
            <person name="Toyoda A."/>
            <person name="Oliveira C."/>
            <person name="Osipova E."/>
            <person name="Leigh N.D."/>
            <person name="Simon A."/>
            <person name="Yun M.H."/>
        </authorList>
    </citation>
    <scope>NUCLEOTIDE SEQUENCE</scope>
    <source>
        <strain evidence="2">20211129_DDA</strain>
        <tissue evidence="2">Liver</tissue>
    </source>
</reference>
<accession>A0AAV7QTB1</accession>
<dbReference type="EMBL" id="JANPWB010000010">
    <property type="protein sequence ID" value="KAJ1143736.1"/>
    <property type="molecule type" value="Genomic_DNA"/>
</dbReference>
<dbReference type="AlphaFoldDB" id="A0AAV7QTB1"/>
<feature type="region of interest" description="Disordered" evidence="1">
    <location>
        <begin position="1"/>
        <end position="26"/>
    </location>
</feature>
<gene>
    <name evidence="2" type="ORF">NDU88_010041</name>
</gene>
<comment type="caution">
    <text evidence="2">The sequence shown here is derived from an EMBL/GenBank/DDBJ whole genome shotgun (WGS) entry which is preliminary data.</text>
</comment>
<protein>
    <submittedName>
        <fullName evidence="2">Uncharacterized protein</fullName>
    </submittedName>
</protein>